<organism evidence="2 3">
    <name type="scientific">Sphaeroforma arctica JP610</name>
    <dbReference type="NCBI Taxonomy" id="667725"/>
    <lineage>
        <taxon>Eukaryota</taxon>
        <taxon>Ichthyosporea</taxon>
        <taxon>Ichthyophonida</taxon>
        <taxon>Sphaeroforma</taxon>
    </lineage>
</organism>
<keyword evidence="3" id="KW-1185">Reference proteome</keyword>
<protein>
    <submittedName>
        <fullName evidence="2">Uncharacterized protein</fullName>
    </submittedName>
</protein>
<dbReference type="GeneID" id="25917520"/>
<feature type="region of interest" description="Disordered" evidence="1">
    <location>
        <begin position="38"/>
        <end position="59"/>
    </location>
</feature>
<reference evidence="2 3" key="1">
    <citation type="submission" date="2011-02" db="EMBL/GenBank/DDBJ databases">
        <title>The Genome Sequence of Sphaeroforma arctica JP610.</title>
        <authorList>
            <consortium name="The Broad Institute Genome Sequencing Platform"/>
            <person name="Russ C."/>
            <person name="Cuomo C."/>
            <person name="Young S.K."/>
            <person name="Zeng Q."/>
            <person name="Gargeya S."/>
            <person name="Alvarado L."/>
            <person name="Berlin A."/>
            <person name="Chapman S.B."/>
            <person name="Chen Z."/>
            <person name="Freedman E."/>
            <person name="Gellesch M."/>
            <person name="Goldberg J."/>
            <person name="Griggs A."/>
            <person name="Gujja S."/>
            <person name="Heilman E."/>
            <person name="Heiman D."/>
            <person name="Howarth C."/>
            <person name="Mehta T."/>
            <person name="Neiman D."/>
            <person name="Pearson M."/>
            <person name="Roberts A."/>
            <person name="Saif S."/>
            <person name="Shea T."/>
            <person name="Shenoy N."/>
            <person name="Sisk P."/>
            <person name="Stolte C."/>
            <person name="Sykes S."/>
            <person name="White J."/>
            <person name="Yandava C."/>
            <person name="Burger G."/>
            <person name="Gray M.W."/>
            <person name="Holland P.W.H."/>
            <person name="King N."/>
            <person name="Lang F.B.F."/>
            <person name="Roger A.J."/>
            <person name="Ruiz-Trillo I."/>
            <person name="Haas B."/>
            <person name="Nusbaum C."/>
            <person name="Birren B."/>
        </authorList>
    </citation>
    <scope>NUCLEOTIDE SEQUENCE [LARGE SCALE GENOMIC DNA]</scope>
    <source>
        <strain evidence="2 3">JP610</strain>
    </source>
</reference>
<accession>A0A0L0F153</accession>
<evidence type="ECO:0000313" key="2">
    <source>
        <dbReference type="EMBL" id="KNC70455.1"/>
    </source>
</evidence>
<dbReference type="RefSeq" id="XP_014144357.1">
    <property type="nucleotide sequence ID" value="XM_014288882.1"/>
</dbReference>
<feature type="compositionally biased region" description="Basic and acidic residues" evidence="1">
    <location>
        <begin position="45"/>
        <end position="59"/>
    </location>
</feature>
<feature type="non-terminal residue" evidence="2">
    <location>
        <position position="59"/>
    </location>
</feature>
<evidence type="ECO:0000256" key="1">
    <source>
        <dbReference type="SAM" id="MobiDB-lite"/>
    </source>
</evidence>
<dbReference type="AlphaFoldDB" id="A0A0L0F153"/>
<proteinExistence type="predicted"/>
<evidence type="ECO:0000313" key="3">
    <source>
        <dbReference type="Proteomes" id="UP000054560"/>
    </source>
</evidence>
<sequence length="59" mass="6949">MGRCAAKYCSDLITIDNLGHRVPKQPNRLVKLRRYKKNDTTPMKEITKDHKVSREHLDE</sequence>
<dbReference type="EMBL" id="KQ251132">
    <property type="protein sequence ID" value="KNC70455.1"/>
    <property type="molecule type" value="Genomic_DNA"/>
</dbReference>
<dbReference type="Proteomes" id="UP000054560">
    <property type="component" value="Unassembled WGS sequence"/>
</dbReference>
<name>A0A0L0F153_9EUKA</name>
<gene>
    <name evidence="2" type="ORF">SARC_17016</name>
</gene>